<evidence type="ECO:0000256" key="2">
    <source>
        <dbReference type="ARBA" id="ARBA00008724"/>
    </source>
</evidence>
<dbReference type="NCBIfam" id="TIGR01033">
    <property type="entry name" value="YebC/PmpR family DNA-binding transcriptional regulator"/>
    <property type="match status" value="1"/>
</dbReference>
<evidence type="ECO:0000259" key="3">
    <source>
        <dbReference type="Pfam" id="PF01709"/>
    </source>
</evidence>
<dbReference type="SUPFAM" id="SSF75625">
    <property type="entry name" value="YebC-like"/>
    <property type="match status" value="1"/>
</dbReference>
<evidence type="ECO:0000313" key="5">
    <source>
        <dbReference type="EMBL" id="KAG2220177.1"/>
    </source>
</evidence>
<feature type="domain" description="TACO1/YebC-like second and third" evidence="3">
    <location>
        <begin position="81"/>
        <end position="235"/>
    </location>
</feature>
<dbReference type="PANTHER" id="PTHR12532:SF0">
    <property type="entry name" value="TRANSLATIONAL ACTIVATOR OF CYTOCHROME C OXIDASE 1"/>
    <property type="match status" value="1"/>
</dbReference>
<feature type="non-terminal residue" evidence="5">
    <location>
        <position position="1"/>
    </location>
</feature>
<sequence length="244" mass="26716">GHNKWSKVKHTKGAKDAKKSKLFSKISLEIVSAIRATGNSDPALNAKLATVLNRAKAASMPKDNIETAVKKATSKDKDTVEDVMYECYGPGGCAMIVEAVTDKPTRTIKEVKEILNRLGGSVSSVGWLFDKKGKVVFATGESGHSLEQMMDEAIEAGAEDIEDNDDLVEVICDFSQLSSISQALTAKKYEIQQMEAAYIPQSTMEITDKDLLEQVTKCLDDMENLDDVVKIHCNAVLPEEQEED</sequence>
<name>A0A8H7VIJ3_9FUNG</name>
<comment type="subcellular location">
    <subcellularLocation>
        <location evidence="1">Mitochondrion</location>
    </subcellularLocation>
</comment>
<evidence type="ECO:0000313" key="6">
    <source>
        <dbReference type="Proteomes" id="UP000646827"/>
    </source>
</evidence>
<dbReference type="PANTHER" id="PTHR12532">
    <property type="entry name" value="TRANSLATIONAL ACTIVATOR OF CYTOCHROME C OXIDASE 1"/>
    <property type="match status" value="1"/>
</dbReference>
<dbReference type="EMBL" id="JAEPRB010000149">
    <property type="protein sequence ID" value="KAG2220177.1"/>
    <property type="molecule type" value="Genomic_DNA"/>
</dbReference>
<protein>
    <recommendedName>
        <fullName evidence="7">YebC/PmpR family DNA-binding transcriptional regulator</fullName>
    </recommendedName>
</protein>
<dbReference type="InterPro" id="IPR029072">
    <property type="entry name" value="YebC-like"/>
</dbReference>
<evidence type="ECO:0000256" key="1">
    <source>
        <dbReference type="ARBA" id="ARBA00004173"/>
    </source>
</evidence>
<reference evidence="5 6" key="1">
    <citation type="submission" date="2020-12" db="EMBL/GenBank/DDBJ databases">
        <title>Metabolic potential, ecology and presence of endohyphal bacteria is reflected in genomic diversity of Mucoromycotina.</title>
        <authorList>
            <person name="Muszewska A."/>
            <person name="Okrasinska A."/>
            <person name="Steczkiewicz K."/>
            <person name="Drgas O."/>
            <person name="Orlowska M."/>
            <person name="Perlinska-Lenart U."/>
            <person name="Aleksandrzak-Piekarczyk T."/>
            <person name="Szatraj K."/>
            <person name="Zielenkiewicz U."/>
            <person name="Pilsyk S."/>
            <person name="Malc E."/>
            <person name="Mieczkowski P."/>
            <person name="Kruszewska J.S."/>
            <person name="Biernat P."/>
            <person name="Pawlowska J."/>
        </authorList>
    </citation>
    <scope>NUCLEOTIDE SEQUENCE [LARGE SCALE GENOMIC DNA]</scope>
    <source>
        <strain evidence="5 6">CBS 142.35</strain>
    </source>
</reference>
<dbReference type="InterPro" id="IPR048300">
    <property type="entry name" value="TACO1_YebC-like_2nd/3rd_dom"/>
</dbReference>
<keyword evidence="6" id="KW-1185">Reference proteome</keyword>
<dbReference type="InterPro" id="IPR049083">
    <property type="entry name" value="TACO1_YebC_N"/>
</dbReference>
<dbReference type="HAMAP" id="MF_00693">
    <property type="entry name" value="Transcrip_reg_TACO1"/>
    <property type="match status" value="1"/>
</dbReference>
<gene>
    <name evidence="5" type="ORF">INT45_005350</name>
</gene>
<dbReference type="AlphaFoldDB" id="A0A8H7VIJ3"/>
<dbReference type="FunFam" id="1.10.10.200:FF:000002">
    <property type="entry name" value="Probable transcriptional regulatory protein CLM62_37755"/>
    <property type="match status" value="1"/>
</dbReference>
<dbReference type="Gene3D" id="3.30.70.980">
    <property type="match status" value="2"/>
</dbReference>
<dbReference type="InterPro" id="IPR002876">
    <property type="entry name" value="Transcrip_reg_TACO1-like"/>
</dbReference>
<dbReference type="InterPro" id="IPR017856">
    <property type="entry name" value="Integrase-like_N"/>
</dbReference>
<comment type="caution">
    <text evidence="5">The sequence shown here is derived from an EMBL/GenBank/DDBJ whole genome shotgun (WGS) entry which is preliminary data.</text>
</comment>
<accession>A0A8H7VIJ3</accession>
<dbReference type="NCBIfam" id="NF001030">
    <property type="entry name" value="PRK00110.1"/>
    <property type="match status" value="1"/>
</dbReference>
<organism evidence="5 6">
    <name type="scientific">Circinella minor</name>
    <dbReference type="NCBI Taxonomy" id="1195481"/>
    <lineage>
        <taxon>Eukaryota</taxon>
        <taxon>Fungi</taxon>
        <taxon>Fungi incertae sedis</taxon>
        <taxon>Mucoromycota</taxon>
        <taxon>Mucoromycotina</taxon>
        <taxon>Mucoromycetes</taxon>
        <taxon>Mucorales</taxon>
        <taxon>Lichtheimiaceae</taxon>
        <taxon>Circinella</taxon>
    </lineage>
</organism>
<feature type="domain" description="TACO1/YebC-like N-terminal" evidence="4">
    <location>
        <begin position="3"/>
        <end position="74"/>
    </location>
</feature>
<dbReference type="Gene3D" id="1.10.10.200">
    <property type="match status" value="1"/>
</dbReference>
<dbReference type="OrthoDB" id="2017544at2759"/>
<comment type="similarity">
    <text evidence="2">Belongs to the TACO1 family.</text>
</comment>
<evidence type="ECO:0000259" key="4">
    <source>
        <dbReference type="Pfam" id="PF20772"/>
    </source>
</evidence>
<dbReference type="NCBIfam" id="NF009044">
    <property type="entry name" value="PRK12378.1"/>
    <property type="match status" value="1"/>
</dbReference>
<dbReference type="Pfam" id="PF20772">
    <property type="entry name" value="TACO1_YebC_N"/>
    <property type="match status" value="1"/>
</dbReference>
<dbReference type="GO" id="GO:0005739">
    <property type="term" value="C:mitochondrion"/>
    <property type="evidence" value="ECO:0007669"/>
    <property type="project" value="UniProtKB-SubCell"/>
</dbReference>
<dbReference type="Proteomes" id="UP000646827">
    <property type="component" value="Unassembled WGS sequence"/>
</dbReference>
<dbReference type="Pfam" id="PF01709">
    <property type="entry name" value="Transcrip_reg"/>
    <property type="match status" value="1"/>
</dbReference>
<dbReference type="InterPro" id="IPR026564">
    <property type="entry name" value="Transcrip_reg_TACO1-like_dom3"/>
</dbReference>
<proteinExistence type="inferred from homology"/>
<evidence type="ECO:0008006" key="7">
    <source>
        <dbReference type="Google" id="ProtNLM"/>
    </source>
</evidence>